<dbReference type="InterPro" id="IPR036291">
    <property type="entry name" value="NAD(P)-bd_dom_sf"/>
</dbReference>
<dbReference type="EMBL" id="QQBC01000009">
    <property type="protein sequence ID" value="RDI64124.1"/>
    <property type="molecule type" value="Genomic_DNA"/>
</dbReference>
<proteinExistence type="predicted"/>
<dbReference type="AlphaFoldDB" id="A0A370I462"/>
<dbReference type="Gene3D" id="3.90.180.10">
    <property type="entry name" value="Medium-chain alcohol dehydrogenases, catalytic domain"/>
    <property type="match status" value="1"/>
</dbReference>
<dbReference type="InterPro" id="IPR013149">
    <property type="entry name" value="ADH-like_C"/>
</dbReference>
<dbReference type="GO" id="GO:0008270">
    <property type="term" value="F:zinc ion binding"/>
    <property type="evidence" value="ECO:0007669"/>
    <property type="project" value="InterPro"/>
</dbReference>
<dbReference type="STRING" id="1210086.GCA_001613105_03416"/>
<feature type="domain" description="Enoyl reductase (ER)" evidence="1">
    <location>
        <begin position="12"/>
        <end position="330"/>
    </location>
</feature>
<dbReference type="InterPro" id="IPR002364">
    <property type="entry name" value="Quin_OxRdtase/zeta-crystal_CS"/>
</dbReference>
<comment type="caution">
    <text evidence="2">The sequence shown here is derived from an EMBL/GenBank/DDBJ whole genome shotgun (WGS) entry which is preliminary data.</text>
</comment>
<accession>A0A370I462</accession>
<dbReference type="GO" id="GO:0016491">
    <property type="term" value="F:oxidoreductase activity"/>
    <property type="evidence" value="ECO:0007669"/>
    <property type="project" value="InterPro"/>
</dbReference>
<dbReference type="PROSITE" id="PS01162">
    <property type="entry name" value="QOR_ZETA_CRYSTAL"/>
    <property type="match status" value="1"/>
</dbReference>
<dbReference type="InterPro" id="IPR011032">
    <property type="entry name" value="GroES-like_sf"/>
</dbReference>
<dbReference type="PANTHER" id="PTHR43677">
    <property type="entry name" value="SHORT-CHAIN DEHYDROGENASE/REDUCTASE"/>
    <property type="match status" value="1"/>
</dbReference>
<dbReference type="InterPro" id="IPR051397">
    <property type="entry name" value="Zn-ADH-like_protein"/>
</dbReference>
<evidence type="ECO:0000259" key="1">
    <source>
        <dbReference type="SMART" id="SM00829"/>
    </source>
</evidence>
<dbReference type="SUPFAM" id="SSF50129">
    <property type="entry name" value="GroES-like"/>
    <property type="match status" value="1"/>
</dbReference>
<dbReference type="Gene3D" id="3.40.50.720">
    <property type="entry name" value="NAD(P)-binding Rossmann-like Domain"/>
    <property type="match status" value="1"/>
</dbReference>
<dbReference type="Pfam" id="PF08240">
    <property type="entry name" value="ADH_N"/>
    <property type="match status" value="1"/>
</dbReference>
<keyword evidence="3" id="KW-1185">Reference proteome</keyword>
<dbReference type="PANTHER" id="PTHR43677:SF4">
    <property type="entry name" value="QUINONE OXIDOREDUCTASE-LIKE PROTEIN 2"/>
    <property type="match status" value="1"/>
</dbReference>
<organism evidence="2 3">
    <name type="scientific">Nocardia pseudobrasiliensis</name>
    <dbReference type="NCBI Taxonomy" id="45979"/>
    <lineage>
        <taxon>Bacteria</taxon>
        <taxon>Bacillati</taxon>
        <taxon>Actinomycetota</taxon>
        <taxon>Actinomycetes</taxon>
        <taxon>Mycobacteriales</taxon>
        <taxon>Nocardiaceae</taxon>
        <taxon>Nocardia</taxon>
    </lineage>
</organism>
<dbReference type="Proteomes" id="UP000254869">
    <property type="component" value="Unassembled WGS sequence"/>
</dbReference>
<gene>
    <name evidence="2" type="ORF">DFR76_109465</name>
</gene>
<protein>
    <submittedName>
        <fullName evidence="2">NADPH2:quinone reductase</fullName>
    </submittedName>
</protein>
<sequence>MRMRAVEVKSFGGPEVLAVVETPDPTPGAGEVVVDVSAADVMFLDVRLRSGWGLDFFPVDPPYVPGGAIAGVVSALGEGVDPAWIGKRVATKTAASGIGGGLPIGGYAEKALARQDSLAELPTGLDFIPAAALVHDGRTALAVAHHAALRPGQWVLITAAGGGLGTLLTQLARAAGARVIAAARGAAKLDLARRLGAEQFVDYEESGWADTVLEAIGDGVDVVLDGAGGRIGTDAMGTLTHGGHFIGYGNAAGDFAPITPEAAARQGVTVTTLMDLTRGDLDWHALGLKAFGEAAAGRLEVVVGQTFGLDEAAAAHAAVETRAAVGRTILTV</sequence>
<reference evidence="2 3" key="1">
    <citation type="submission" date="2018-07" db="EMBL/GenBank/DDBJ databases">
        <title>Genomic Encyclopedia of Type Strains, Phase IV (KMG-IV): sequencing the most valuable type-strain genomes for metagenomic binning, comparative biology and taxonomic classification.</title>
        <authorList>
            <person name="Goeker M."/>
        </authorList>
    </citation>
    <scope>NUCLEOTIDE SEQUENCE [LARGE SCALE GENOMIC DNA]</scope>
    <source>
        <strain evidence="2 3">DSM 44290</strain>
    </source>
</reference>
<dbReference type="Pfam" id="PF00107">
    <property type="entry name" value="ADH_zinc_N"/>
    <property type="match status" value="1"/>
</dbReference>
<evidence type="ECO:0000313" key="3">
    <source>
        <dbReference type="Proteomes" id="UP000254869"/>
    </source>
</evidence>
<name>A0A370I462_9NOCA</name>
<dbReference type="InterPro" id="IPR013154">
    <property type="entry name" value="ADH-like_N"/>
</dbReference>
<dbReference type="SMART" id="SM00829">
    <property type="entry name" value="PKS_ER"/>
    <property type="match status" value="1"/>
</dbReference>
<dbReference type="SUPFAM" id="SSF51735">
    <property type="entry name" value="NAD(P)-binding Rossmann-fold domains"/>
    <property type="match status" value="1"/>
</dbReference>
<dbReference type="InterPro" id="IPR020843">
    <property type="entry name" value="ER"/>
</dbReference>
<evidence type="ECO:0000313" key="2">
    <source>
        <dbReference type="EMBL" id="RDI64124.1"/>
    </source>
</evidence>